<proteinExistence type="predicted"/>
<evidence type="ECO:0000313" key="2">
    <source>
        <dbReference type="EMBL" id="QLG28061.1"/>
    </source>
</evidence>
<accession>A0A7D5K1N7</accession>
<evidence type="ECO:0000313" key="3">
    <source>
        <dbReference type="Proteomes" id="UP000509750"/>
    </source>
</evidence>
<evidence type="ECO:0000256" key="1">
    <source>
        <dbReference type="SAM" id="Phobius"/>
    </source>
</evidence>
<keyword evidence="1" id="KW-0472">Membrane</keyword>
<dbReference type="RefSeq" id="WP_179169636.1">
    <property type="nucleotide sequence ID" value="NZ_CP058529.1"/>
</dbReference>
<dbReference type="EMBL" id="CP058529">
    <property type="protein sequence ID" value="QLG28061.1"/>
    <property type="molecule type" value="Genomic_DNA"/>
</dbReference>
<gene>
    <name evidence="2" type="ORF">HUG10_11065</name>
</gene>
<dbReference type="Pfam" id="PF26067">
    <property type="entry name" value="DUF8024"/>
    <property type="match status" value="1"/>
</dbReference>
<sequence length="78" mass="8167">MVSVIDFLVELGNSIVGMARIIGLEVALGDPLSFVTILLGALIMAFSVGLLGYLALGALGRELGIVTPTPRRNPSETR</sequence>
<organism evidence="2 3">
    <name type="scientific">Halorarum halophilum</name>
    <dbReference type="NCBI Taxonomy" id="2743090"/>
    <lineage>
        <taxon>Archaea</taxon>
        <taxon>Methanobacteriati</taxon>
        <taxon>Methanobacteriota</taxon>
        <taxon>Stenosarchaea group</taxon>
        <taxon>Halobacteria</taxon>
        <taxon>Halobacteriales</taxon>
        <taxon>Haloferacaceae</taxon>
        <taxon>Halorarum</taxon>
    </lineage>
</organism>
<dbReference type="AlphaFoldDB" id="A0A7D5K1N7"/>
<keyword evidence="1" id="KW-1133">Transmembrane helix</keyword>
<protein>
    <submittedName>
        <fullName evidence="2">Uncharacterized protein</fullName>
    </submittedName>
</protein>
<dbReference type="InterPro" id="IPR058337">
    <property type="entry name" value="DUF8024"/>
</dbReference>
<dbReference type="Proteomes" id="UP000509750">
    <property type="component" value="Chromosome"/>
</dbReference>
<reference evidence="2 3" key="1">
    <citation type="submission" date="2020-07" db="EMBL/GenBank/DDBJ databases">
        <title>Gai3-2, isolated from salt lake.</title>
        <authorList>
            <person name="Cui H."/>
            <person name="Shi X."/>
        </authorList>
    </citation>
    <scope>NUCLEOTIDE SEQUENCE [LARGE SCALE GENOMIC DNA]</scope>
    <source>
        <strain evidence="2 3">Gai3-2</strain>
    </source>
</reference>
<dbReference type="GeneID" id="56029380"/>
<keyword evidence="3" id="KW-1185">Reference proteome</keyword>
<name>A0A7D5K1N7_9EURY</name>
<keyword evidence="1" id="KW-0812">Transmembrane</keyword>
<dbReference type="KEGG" id="halg:HUG10_11065"/>
<feature type="transmembrane region" description="Helical" evidence="1">
    <location>
        <begin position="34"/>
        <end position="56"/>
    </location>
</feature>
<dbReference type="OrthoDB" id="306084at2157"/>